<evidence type="ECO:0000256" key="2">
    <source>
        <dbReference type="ARBA" id="ARBA00011322"/>
    </source>
</evidence>
<dbReference type="GO" id="GO:0016887">
    <property type="term" value="F:ATP hydrolysis activity"/>
    <property type="evidence" value="ECO:0007669"/>
    <property type="project" value="InterPro"/>
</dbReference>
<evidence type="ECO:0000259" key="5">
    <source>
        <dbReference type="Pfam" id="PF13476"/>
    </source>
</evidence>
<proteinExistence type="inferred from homology"/>
<comment type="caution">
    <text evidence="6">The sequence shown here is derived from an EMBL/GenBank/DDBJ whole genome shotgun (WGS) entry which is preliminary data.</text>
</comment>
<evidence type="ECO:0000256" key="1">
    <source>
        <dbReference type="ARBA" id="ARBA00006930"/>
    </source>
</evidence>
<gene>
    <name evidence="6" type="ORF">GJ688_12865</name>
</gene>
<dbReference type="Proteomes" id="UP000430670">
    <property type="component" value="Unassembled WGS sequence"/>
</dbReference>
<dbReference type="InterPro" id="IPR027417">
    <property type="entry name" value="P-loop_NTPase"/>
</dbReference>
<keyword evidence="7" id="KW-1185">Reference proteome</keyword>
<evidence type="ECO:0000313" key="7">
    <source>
        <dbReference type="Proteomes" id="UP000430670"/>
    </source>
</evidence>
<comment type="subunit">
    <text evidence="2">Heterodimer of SbcC and SbcD.</text>
</comment>
<protein>
    <recommendedName>
        <fullName evidence="3">Nuclease SbcCD subunit C</fullName>
    </recommendedName>
</protein>
<dbReference type="InterPro" id="IPR038729">
    <property type="entry name" value="Rad50/SbcC_AAA"/>
</dbReference>
<dbReference type="Pfam" id="PF13476">
    <property type="entry name" value="AAA_23"/>
    <property type="match status" value="1"/>
</dbReference>
<feature type="domain" description="Rad50/SbcC-type AAA" evidence="5">
    <location>
        <begin position="7"/>
        <end position="229"/>
    </location>
</feature>
<keyword evidence="4" id="KW-0175">Coiled coil</keyword>
<dbReference type="PANTHER" id="PTHR32114:SF2">
    <property type="entry name" value="ABC TRANSPORTER ABCH.3"/>
    <property type="match status" value="1"/>
</dbReference>
<sequence>MVNLKTVKIKNFRGFGVNPIADSDGYYIFDDLDKSFVILNGFNGFGKTSFFEAIEWCLTDEIKRIKLFEDYYKVLDLRKSHYLKFYHSKKDINREVSVELVFDNGLNIKRTTYCSFHKTEGKGDQYNSQLTVSLNNVVQNDNNKELLNRFIKSGKDPSNLLNTHFLGQENINAFIKTTDPESRREIFMQLMNLDAIESLFSKITKLTRSKAIGSSKKAITQEINTLTSQKNGINSFFNVRGWTNVQEYLDEVNKLYDNIKKKVIEYNVSNVTSFAEINALKIENETKFFEILEANRESLQKQKIKLQARYENLILINSFVYKIKILTNIQNLLLKQNKLSFLYNFQYEKEENNKVNKLAEITKLSKEEQNNNKSLTLFNIFRNKVGIFHSGCDLKKNEITDLPNIITDLKELWNEYNSLITKHEKSIKTSVIDIGAIFTNLENINIEYNKLDLTKKSLLNILNTHRKHLSELSTLNNEYNKALLFVKEYILNYNSKIAHCPICLNTNFDGSKYKEIFNNLQDQSIHEKIIAIIEFSLANGDKSVLDEEKRVTEVEKKLISANAEIKEKVLCVIKVINEVKSYIIKDIDTISSSISERQKIIATNIDSINSEVRRIDGFLERVKQYQIQIYGDELKEFVDKTIIDKDLKEINKEVNSYWNQVIVKEIPQISLELDVIDNTLKSLKLKEGVSDFITNGENRLVQQITELPQNIANVSKTIDLLDNIILYKIPTEYNSVFLEISTVEEKIKKLDNRGKLIEVIEKIVKQLAENISRFQRTAIEKQLMHHPIINWIYKSISPHPYFSEIMISNDGNGASFKDSNNEIFLDQIFSTAQLNVLALSIFLGLGISQKYTHINQLFLDDPIQSMDDVNVLAFVDVLRAIMDSNLNQKKIIISTHNDDFSKLLTIKMRNRNFVKYDFVSYGDEGPIIRKVVSNVI</sequence>
<dbReference type="GO" id="GO:0006302">
    <property type="term" value="P:double-strand break repair"/>
    <property type="evidence" value="ECO:0007669"/>
    <property type="project" value="InterPro"/>
</dbReference>
<reference evidence="6 7" key="1">
    <citation type="submission" date="2019-11" db="EMBL/GenBank/DDBJ databases">
        <title>Whole-genome sequence of a the green, strictly anaerobic photosynthetic bacterium Heliobacillus mobilis DSM 6151.</title>
        <authorList>
            <person name="Kyndt J.A."/>
            <person name="Meyer T.E."/>
        </authorList>
    </citation>
    <scope>NUCLEOTIDE SEQUENCE [LARGE SCALE GENOMIC DNA]</scope>
    <source>
        <strain evidence="6 7">DSM 6151</strain>
    </source>
</reference>
<name>A0A6I3SLQ3_HELMO</name>
<dbReference type="EMBL" id="WNKU01000015">
    <property type="protein sequence ID" value="MTV49864.1"/>
    <property type="molecule type" value="Genomic_DNA"/>
</dbReference>
<organism evidence="6 7">
    <name type="scientific">Heliobacterium mobile</name>
    <name type="common">Heliobacillus mobilis</name>
    <dbReference type="NCBI Taxonomy" id="28064"/>
    <lineage>
        <taxon>Bacteria</taxon>
        <taxon>Bacillati</taxon>
        <taxon>Bacillota</taxon>
        <taxon>Clostridia</taxon>
        <taxon>Eubacteriales</taxon>
        <taxon>Heliobacteriaceae</taxon>
        <taxon>Heliobacterium</taxon>
    </lineage>
</organism>
<dbReference type="SUPFAM" id="SSF52540">
    <property type="entry name" value="P-loop containing nucleoside triphosphate hydrolases"/>
    <property type="match status" value="1"/>
</dbReference>
<dbReference type="PANTHER" id="PTHR32114">
    <property type="entry name" value="ABC TRANSPORTER ABCH.3"/>
    <property type="match status" value="1"/>
</dbReference>
<evidence type="ECO:0000256" key="3">
    <source>
        <dbReference type="ARBA" id="ARBA00013368"/>
    </source>
</evidence>
<evidence type="ECO:0000313" key="6">
    <source>
        <dbReference type="EMBL" id="MTV49864.1"/>
    </source>
</evidence>
<comment type="similarity">
    <text evidence="1">Belongs to the SMC family. SbcC subfamily.</text>
</comment>
<evidence type="ECO:0000256" key="4">
    <source>
        <dbReference type="SAM" id="Coils"/>
    </source>
</evidence>
<feature type="coiled-coil region" evidence="4">
    <location>
        <begin position="282"/>
        <end position="316"/>
    </location>
</feature>
<dbReference type="AlphaFoldDB" id="A0A6I3SLQ3"/>
<dbReference type="Gene3D" id="3.40.50.300">
    <property type="entry name" value="P-loop containing nucleotide triphosphate hydrolases"/>
    <property type="match status" value="2"/>
</dbReference>
<accession>A0A6I3SLQ3</accession>